<proteinExistence type="predicted"/>
<evidence type="ECO:0000313" key="3">
    <source>
        <dbReference type="WBParaSite" id="EgrG_000943100"/>
    </source>
</evidence>
<name>A0A068WGN5_ECHGR</name>
<reference evidence="3" key="3">
    <citation type="submission" date="2020-10" db="UniProtKB">
        <authorList>
            <consortium name="WormBaseParasite"/>
        </authorList>
    </citation>
    <scope>IDENTIFICATION</scope>
</reference>
<reference evidence="1" key="2">
    <citation type="submission" date="2014-06" db="EMBL/GenBank/DDBJ databases">
        <authorList>
            <person name="Aslett M."/>
        </authorList>
    </citation>
    <scope>NUCLEOTIDE SEQUENCE</scope>
</reference>
<organism evidence="1">
    <name type="scientific">Echinococcus granulosus</name>
    <name type="common">Hydatid tapeworm</name>
    <dbReference type="NCBI Taxonomy" id="6210"/>
    <lineage>
        <taxon>Eukaryota</taxon>
        <taxon>Metazoa</taxon>
        <taxon>Spiralia</taxon>
        <taxon>Lophotrochozoa</taxon>
        <taxon>Platyhelminthes</taxon>
        <taxon>Cestoda</taxon>
        <taxon>Eucestoda</taxon>
        <taxon>Cyclophyllidea</taxon>
        <taxon>Taeniidae</taxon>
        <taxon>Echinococcus</taxon>
        <taxon>Echinococcus granulosus group</taxon>
    </lineage>
</organism>
<gene>
    <name evidence="1" type="ORF">EgrG_000943100</name>
</gene>
<sequence>MSHLYVRMDGWMDGRRDRHTHVRTHACTRDASTSSAVDVRVCSCSYGQADASERGRGWLSEEQRRWEICEIACRCHMSTRDLLRPSFIIQIHSTYFMSITKALNVYYKGNARSYPFMSKLNVRKE</sequence>
<protein>
    <submittedName>
        <fullName evidence="1 3">Uncharacterized protein</fullName>
    </submittedName>
</protein>
<evidence type="ECO:0000313" key="1">
    <source>
        <dbReference type="EMBL" id="CDS16730.1"/>
    </source>
</evidence>
<accession>A0A068WGN5</accession>
<dbReference type="EMBL" id="LK028577">
    <property type="protein sequence ID" value="CDS16730.1"/>
    <property type="molecule type" value="Genomic_DNA"/>
</dbReference>
<evidence type="ECO:0000313" key="2">
    <source>
        <dbReference type="Proteomes" id="UP000492820"/>
    </source>
</evidence>
<reference evidence="1 2" key="1">
    <citation type="journal article" date="2013" name="Nature">
        <title>The genomes of four tapeworm species reveal adaptations to parasitism.</title>
        <authorList>
            <person name="Tsai I.J."/>
            <person name="Zarowiecki M."/>
            <person name="Holroyd N."/>
            <person name="Garciarrubio A."/>
            <person name="Sanchez-Flores A."/>
            <person name="Brooks K.L."/>
            <person name="Tracey A."/>
            <person name="Bobes R.J."/>
            <person name="Fragoso G."/>
            <person name="Sciutto E."/>
            <person name="Aslett M."/>
            <person name="Beasley H."/>
            <person name="Bennett H.M."/>
            <person name="Cai J."/>
            <person name="Camicia F."/>
            <person name="Clark R."/>
            <person name="Cucher M."/>
            <person name="De Silva N."/>
            <person name="Day T.A."/>
            <person name="Deplazes P."/>
            <person name="Estrada K."/>
            <person name="Fernandez C."/>
            <person name="Holland P.W."/>
            <person name="Hou J."/>
            <person name="Hu S."/>
            <person name="Huckvale T."/>
            <person name="Hung S.S."/>
            <person name="Kamenetzky L."/>
            <person name="Keane J.A."/>
            <person name="Kiss F."/>
            <person name="Koziol U."/>
            <person name="Lambert O."/>
            <person name="Liu K."/>
            <person name="Luo X."/>
            <person name="Luo Y."/>
            <person name="Macchiaroli N."/>
            <person name="Nichol S."/>
            <person name="Paps J."/>
            <person name="Parkinson J."/>
            <person name="Pouchkina-Stantcheva N."/>
            <person name="Riddiford N."/>
            <person name="Rosenzvit M."/>
            <person name="Salinas G."/>
            <person name="Wasmuth J.D."/>
            <person name="Zamanian M."/>
            <person name="Zheng Y."/>
            <person name="Cai X."/>
            <person name="Soberon X."/>
            <person name="Olson P.D."/>
            <person name="Laclette J.P."/>
            <person name="Brehm K."/>
            <person name="Berriman M."/>
            <person name="Garciarrubio A."/>
            <person name="Bobes R.J."/>
            <person name="Fragoso G."/>
            <person name="Sanchez-Flores A."/>
            <person name="Estrada K."/>
            <person name="Cevallos M.A."/>
            <person name="Morett E."/>
            <person name="Gonzalez V."/>
            <person name="Portillo T."/>
            <person name="Ochoa-Leyva A."/>
            <person name="Jose M.V."/>
            <person name="Sciutto E."/>
            <person name="Landa A."/>
            <person name="Jimenez L."/>
            <person name="Valdes V."/>
            <person name="Carrero J.C."/>
            <person name="Larralde C."/>
            <person name="Morales-Montor J."/>
            <person name="Limon-Lason J."/>
            <person name="Soberon X."/>
            <person name="Laclette J.P."/>
        </authorList>
    </citation>
    <scope>NUCLEOTIDE SEQUENCE [LARGE SCALE GENOMIC DNA]</scope>
</reference>
<dbReference type="AlphaFoldDB" id="A0A068WGN5"/>
<dbReference type="WBParaSite" id="EgrG_000943100">
    <property type="protein sequence ID" value="EgrG_000943100"/>
    <property type="gene ID" value="EgrG_000943100"/>
</dbReference>
<dbReference type="Proteomes" id="UP000492820">
    <property type="component" value="Unassembled WGS sequence"/>
</dbReference>